<evidence type="ECO:0000313" key="12">
    <source>
        <dbReference type="EnsemblPlants" id="PAC:32957162.CDS.1"/>
    </source>
</evidence>
<keyword evidence="4" id="KW-0862">Zinc</keyword>
<evidence type="ECO:0000256" key="6">
    <source>
        <dbReference type="ARBA" id="ARBA00023163"/>
    </source>
</evidence>
<evidence type="ECO:0000313" key="11">
    <source>
        <dbReference type="EMBL" id="PNR45203.1"/>
    </source>
</evidence>
<proteinExistence type="predicted"/>
<dbReference type="PANTHER" id="PTHR45801:SF107">
    <property type="entry name" value="TRANSCRIPTIONAL REGULATOR SUPERMAN-LIKE"/>
    <property type="match status" value="1"/>
</dbReference>
<keyword evidence="13" id="KW-1185">Reference proteome</keyword>
<keyword evidence="6" id="KW-0804">Transcription</keyword>
<feature type="compositionally biased region" description="Polar residues" evidence="9">
    <location>
        <begin position="114"/>
        <end position="144"/>
    </location>
</feature>
<reference evidence="11 13" key="1">
    <citation type="journal article" date="2008" name="Science">
        <title>The Physcomitrella genome reveals evolutionary insights into the conquest of land by plants.</title>
        <authorList>
            <person name="Rensing S."/>
            <person name="Lang D."/>
            <person name="Zimmer A."/>
            <person name="Terry A."/>
            <person name="Salamov A."/>
            <person name="Shapiro H."/>
            <person name="Nishiyama T."/>
            <person name="Perroud P.-F."/>
            <person name="Lindquist E."/>
            <person name="Kamisugi Y."/>
            <person name="Tanahashi T."/>
            <person name="Sakakibara K."/>
            <person name="Fujita T."/>
            <person name="Oishi K."/>
            <person name="Shin-I T."/>
            <person name="Kuroki Y."/>
            <person name="Toyoda A."/>
            <person name="Suzuki Y."/>
            <person name="Hashimoto A."/>
            <person name="Yamaguchi K."/>
            <person name="Sugano A."/>
            <person name="Kohara Y."/>
            <person name="Fujiyama A."/>
            <person name="Anterola A."/>
            <person name="Aoki S."/>
            <person name="Ashton N."/>
            <person name="Barbazuk W.B."/>
            <person name="Barker E."/>
            <person name="Bennetzen J."/>
            <person name="Bezanilla M."/>
            <person name="Blankenship R."/>
            <person name="Cho S.H."/>
            <person name="Dutcher S."/>
            <person name="Estelle M."/>
            <person name="Fawcett J.A."/>
            <person name="Gundlach H."/>
            <person name="Hanada K."/>
            <person name="Heyl A."/>
            <person name="Hicks K.A."/>
            <person name="Hugh J."/>
            <person name="Lohr M."/>
            <person name="Mayer K."/>
            <person name="Melkozernov A."/>
            <person name="Murata T."/>
            <person name="Nelson D."/>
            <person name="Pils B."/>
            <person name="Prigge M."/>
            <person name="Reiss B."/>
            <person name="Renner T."/>
            <person name="Rombauts S."/>
            <person name="Rushton P."/>
            <person name="Sanderfoot A."/>
            <person name="Schween G."/>
            <person name="Shiu S.-H."/>
            <person name="Stueber K."/>
            <person name="Theodoulou F.L."/>
            <person name="Tu H."/>
            <person name="Van de Peer Y."/>
            <person name="Verrier P.J."/>
            <person name="Waters E."/>
            <person name="Wood A."/>
            <person name="Yang L."/>
            <person name="Cove D."/>
            <person name="Cuming A."/>
            <person name="Hasebe M."/>
            <person name="Lucas S."/>
            <person name="Mishler D.B."/>
            <person name="Reski R."/>
            <person name="Grigoriev I."/>
            <person name="Quatrano R.S."/>
            <person name="Boore J.L."/>
        </authorList>
    </citation>
    <scope>NUCLEOTIDE SEQUENCE [LARGE SCALE GENOMIC DNA]</scope>
    <source>
        <strain evidence="12 13">cv. Gransden 2004</strain>
    </source>
</reference>
<dbReference type="InterPro" id="IPR013087">
    <property type="entry name" value="Znf_C2H2_type"/>
</dbReference>
<evidence type="ECO:0000256" key="2">
    <source>
        <dbReference type="ARBA" id="ARBA00022723"/>
    </source>
</evidence>
<dbReference type="PaxDb" id="3218-PP1S11_120V6.1"/>
<dbReference type="AlphaFoldDB" id="A0A2K1JUJ4"/>
<gene>
    <name evidence="12" type="primary">LOC112288333</name>
    <name evidence="11" type="ORF">PHYPA_014974</name>
</gene>
<feature type="domain" description="C2H2-type" evidence="10">
    <location>
        <begin position="86"/>
        <end position="113"/>
    </location>
</feature>
<keyword evidence="5" id="KW-0805">Transcription regulation</keyword>
<dbReference type="GO" id="GO:0005634">
    <property type="term" value="C:nucleus"/>
    <property type="evidence" value="ECO:0007669"/>
    <property type="project" value="UniProtKB-SubCell"/>
</dbReference>
<reference evidence="12" key="3">
    <citation type="submission" date="2020-12" db="UniProtKB">
        <authorList>
            <consortium name="EnsemblPlants"/>
        </authorList>
    </citation>
    <scope>IDENTIFICATION</scope>
</reference>
<evidence type="ECO:0000256" key="5">
    <source>
        <dbReference type="ARBA" id="ARBA00023015"/>
    </source>
</evidence>
<dbReference type="OrthoDB" id="1708403at2759"/>
<dbReference type="Gramene" id="Pp3c11_13030V3.2">
    <property type="protein sequence ID" value="PAC:32957163.CDS.1"/>
    <property type="gene ID" value="Pp3c11_13030"/>
</dbReference>
<name>A0A2K1JUJ4_PHYPA</name>
<evidence type="ECO:0000256" key="1">
    <source>
        <dbReference type="ARBA" id="ARBA00004123"/>
    </source>
</evidence>
<evidence type="ECO:0000256" key="9">
    <source>
        <dbReference type="SAM" id="MobiDB-lite"/>
    </source>
</evidence>
<dbReference type="PROSITE" id="PS50157">
    <property type="entry name" value="ZINC_FINGER_C2H2_2"/>
    <property type="match status" value="1"/>
</dbReference>
<dbReference type="InterPro" id="IPR052426">
    <property type="entry name" value="Plant_dev_regulator"/>
</dbReference>
<dbReference type="SMART" id="SM00355">
    <property type="entry name" value="ZnF_C2H2"/>
    <property type="match status" value="1"/>
</dbReference>
<keyword evidence="3 8" id="KW-0863">Zinc-finger</keyword>
<sequence>MGTRTLLLSDQEYLRGGSSWGAMHDPDVHESWTMPSNSSQYAQVGGGGGNTWSRRNAANNYESDSWEVRAFAEDASTSGQWPPRSYSCSFCHREFRTAQALGGHMNVHRRERAQANQPLQLRSGTSMDTEPPNSTSHCASNDWPTRSESHDVQYASQYRRHPFDYQSYDYRHAHSDSPQCYGETSSSYRSAYSLRSQAEASLRNPYHLPFESVDLELRLGQRHD</sequence>
<dbReference type="EnsemblPlants" id="Pp3c11_13030V3.1">
    <property type="protein sequence ID" value="PAC:32957162.CDS.1"/>
    <property type="gene ID" value="Pp3c11_13030"/>
</dbReference>
<evidence type="ECO:0000256" key="8">
    <source>
        <dbReference type="PROSITE-ProRule" id="PRU00042"/>
    </source>
</evidence>
<evidence type="ECO:0000259" key="10">
    <source>
        <dbReference type="PROSITE" id="PS50157"/>
    </source>
</evidence>
<dbReference type="Proteomes" id="UP000006727">
    <property type="component" value="Chromosome 11"/>
</dbReference>
<feature type="region of interest" description="Disordered" evidence="9">
    <location>
        <begin position="37"/>
        <end position="56"/>
    </location>
</feature>
<dbReference type="RefSeq" id="XP_024388201.1">
    <property type="nucleotide sequence ID" value="XM_024532433.2"/>
</dbReference>
<keyword evidence="2" id="KW-0479">Metal-binding</keyword>
<dbReference type="GeneID" id="112288333"/>
<keyword evidence="7" id="KW-0539">Nucleus</keyword>
<evidence type="ECO:0000256" key="3">
    <source>
        <dbReference type="ARBA" id="ARBA00022771"/>
    </source>
</evidence>
<feature type="region of interest" description="Disordered" evidence="9">
    <location>
        <begin position="114"/>
        <end position="149"/>
    </location>
</feature>
<dbReference type="PROSITE" id="PS00028">
    <property type="entry name" value="ZINC_FINGER_C2H2_1"/>
    <property type="match status" value="1"/>
</dbReference>
<dbReference type="SUPFAM" id="SSF57667">
    <property type="entry name" value="beta-beta-alpha zinc fingers"/>
    <property type="match status" value="1"/>
</dbReference>
<dbReference type="EnsemblPlants" id="Pp3c11_13030V3.2">
    <property type="protein sequence ID" value="PAC:32957163.CDS.1"/>
    <property type="gene ID" value="Pp3c11_13030"/>
</dbReference>
<dbReference type="EMBL" id="ABEU02000011">
    <property type="protein sequence ID" value="PNR45203.1"/>
    <property type="molecule type" value="Genomic_DNA"/>
</dbReference>
<dbReference type="PANTHER" id="PTHR45801">
    <property type="entry name" value="OS07G0101800 PROTEIN"/>
    <property type="match status" value="1"/>
</dbReference>
<dbReference type="InterPro" id="IPR036236">
    <property type="entry name" value="Znf_C2H2_sf"/>
</dbReference>
<comment type="subcellular location">
    <subcellularLocation>
        <location evidence="1">Nucleus</location>
    </subcellularLocation>
</comment>
<accession>A0A2K1JUJ4</accession>
<dbReference type="GO" id="GO:0008270">
    <property type="term" value="F:zinc ion binding"/>
    <property type="evidence" value="ECO:0007669"/>
    <property type="project" value="UniProtKB-KW"/>
</dbReference>
<evidence type="ECO:0000313" key="13">
    <source>
        <dbReference type="Proteomes" id="UP000006727"/>
    </source>
</evidence>
<evidence type="ECO:0000256" key="4">
    <source>
        <dbReference type="ARBA" id="ARBA00022833"/>
    </source>
</evidence>
<protein>
    <recommendedName>
        <fullName evidence="10">C2H2-type domain-containing protein</fullName>
    </recommendedName>
</protein>
<dbReference type="Gramene" id="Pp3c11_13030V3.1">
    <property type="protein sequence ID" value="PAC:32957162.CDS.1"/>
    <property type="gene ID" value="Pp3c11_13030"/>
</dbReference>
<evidence type="ECO:0000256" key="7">
    <source>
        <dbReference type="ARBA" id="ARBA00023242"/>
    </source>
</evidence>
<dbReference type="Pfam" id="PF13912">
    <property type="entry name" value="zf-C2H2_6"/>
    <property type="match status" value="1"/>
</dbReference>
<reference evidence="11 13" key="2">
    <citation type="journal article" date="2018" name="Plant J.">
        <title>The Physcomitrella patens chromosome-scale assembly reveals moss genome structure and evolution.</title>
        <authorList>
            <person name="Lang D."/>
            <person name="Ullrich K.K."/>
            <person name="Murat F."/>
            <person name="Fuchs J."/>
            <person name="Jenkins J."/>
            <person name="Haas F.B."/>
            <person name="Piednoel M."/>
            <person name="Gundlach H."/>
            <person name="Van Bel M."/>
            <person name="Meyberg R."/>
            <person name="Vives C."/>
            <person name="Morata J."/>
            <person name="Symeonidi A."/>
            <person name="Hiss M."/>
            <person name="Muchero W."/>
            <person name="Kamisugi Y."/>
            <person name="Saleh O."/>
            <person name="Blanc G."/>
            <person name="Decker E.L."/>
            <person name="van Gessel N."/>
            <person name="Grimwood J."/>
            <person name="Hayes R.D."/>
            <person name="Graham S.W."/>
            <person name="Gunter L.E."/>
            <person name="McDaniel S.F."/>
            <person name="Hoernstein S.N.W."/>
            <person name="Larsson A."/>
            <person name="Li F.W."/>
            <person name="Perroud P.F."/>
            <person name="Phillips J."/>
            <person name="Ranjan P."/>
            <person name="Rokshar D.S."/>
            <person name="Rothfels C.J."/>
            <person name="Schneider L."/>
            <person name="Shu S."/>
            <person name="Stevenson D.W."/>
            <person name="Thummler F."/>
            <person name="Tillich M."/>
            <person name="Villarreal Aguilar J.C."/>
            <person name="Widiez T."/>
            <person name="Wong G.K."/>
            <person name="Wymore A."/>
            <person name="Zhang Y."/>
            <person name="Zimmer A.D."/>
            <person name="Quatrano R.S."/>
            <person name="Mayer K.F.X."/>
            <person name="Goodstein D."/>
            <person name="Casacuberta J.M."/>
            <person name="Vandepoele K."/>
            <person name="Reski R."/>
            <person name="Cuming A.C."/>
            <person name="Tuskan G.A."/>
            <person name="Maumus F."/>
            <person name="Salse J."/>
            <person name="Schmutz J."/>
            <person name="Rensing S.A."/>
        </authorList>
    </citation>
    <scope>NUCLEOTIDE SEQUENCE [LARGE SCALE GENOMIC DNA]</scope>
    <source>
        <strain evidence="12 13">cv. Gransden 2004</strain>
    </source>
</reference>
<dbReference type="Gene3D" id="3.30.160.60">
    <property type="entry name" value="Classic Zinc Finger"/>
    <property type="match status" value="1"/>
</dbReference>
<organism evidence="11">
    <name type="scientific">Physcomitrium patens</name>
    <name type="common">Spreading-leaved earth moss</name>
    <name type="synonym">Physcomitrella patens</name>
    <dbReference type="NCBI Taxonomy" id="3218"/>
    <lineage>
        <taxon>Eukaryota</taxon>
        <taxon>Viridiplantae</taxon>
        <taxon>Streptophyta</taxon>
        <taxon>Embryophyta</taxon>
        <taxon>Bryophyta</taxon>
        <taxon>Bryophytina</taxon>
        <taxon>Bryopsida</taxon>
        <taxon>Funariidae</taxon>
        <taxon>Funariales</taxon>
        <taxon>Funariaceae</taxon>
        <taxon>Physcomitrium</taxon>
    </lineage>
</organism>